<keyword evidence="1" id="KW-0472">Membrane</keyword>
<evidence type="ECO:0000256" key="1">
    <source>
        <dbReference type="SAM" id="Phobius"/>
    </source>
</evidence>
<dbReference type="KEGG" id="mev:Metev_0614"/>
<dbReference type="RefSeq" id="WP_013194088.1">
    <property type="nucleotide sequence ID" value="NC_014253.1"/>
</dbReference>
<keyword evidence="1" id="KW-0812">Transmembrane</keyword>
<dbReference type="AlphaFoldDB" id="D7E8H8"/>
<dbReference type="GeneID" id="9346236"/>
<keyword evidence="3" id="KW-1185">Reference proteome</keyword>
<feature type="transmembrane region" description="Helical" evidence="1">
    <location>
        <begin position="7"/>
        <end position="26"/>
    </location>
</feature>
<dbReference type="STRING" id="644295.Metev_0614"/>
<dbReference type="HOGENOM" id="CLU_1010521_0_0_2"/>
<protein>
    <submittedName>
        <fullName evidence="2">Uncharacterized protein</fullName>
    </submittedName>
</protein>
<sequence>MKLSKKLIFFLIFLAVIVVAIFWLDMLGSEPVPVMVVAFGTYAFMFILKLNADGYFSYYSEKVAFLDEDPKEKKDNAKSYKPLNNPIPRYYQIHKEPADHPKVKHWVWTYNGYNRGFQTKPGNKLFFGPKSMVHMAGNTLIFLGRKRRISHKAFFEYIGRDKQIFDQAVLGQYMKIYVPEPLKSEEYDNMKSVINGHDFKDDKFNEVIYWLVDMIPLKNKSLDNLKKAINSKIEFSEDVTGGMKRTAFNIDTTLGYKRTEFKRSENYDDDNKEDI</sequence>
<evidence type="ECO:0000313" key="2">
    <source>
        <dbReference type="EMBL" id="ADI73520.1"/>
    </source>
</evidence>
<dbReference type="Proteomes" id="UP000000391">
    <property type="component" value="Chromosome"/>
</dbReference>
<reference evidence="2 3" key="1">
    <citation type="submission" date="2010-06" db="EMBL/GenBank/DDBJ databases">
        <title>Complete sequence chromosome of Methanohalobium evestigatum Z-7303.</title>
        <authorList>
            <consortium name="US DOE Joint Genome Institute"/>
            <person name="Lucas S."/>
            <person name="Copeland A."/>
            <person name="Lapidus A."/>
            <person name="Cheng J.-F."/>
            <person name="Bruce D."/>
            <person name="Goodwin L."/>
            <person name="Pitluck S."/>
            <person name="Saunders E."/>
            <person name="Detter J.C."/>
            <person name="Han C."/>
            <person name="Tapia R."/>
            <person name="Land M."/>
            <person name="Hauser L."/>
            <person name="Kyrpides N."/>
            <person name="Mikhailova N."/>
            <person name="Sieprawska-Lupa M."/>
            <person name="Whitman W.B."/>
            <person name="Anderson I."/>
            <person name="Woyke T."/>
        </authorList>
    </citation>
    <scope>NUCLEOTIDE SEQUENCE [LARGE SCALE GENOMIC DNA]</scope>
    <source>
        <strain evidence="3">ATCC BAA-1072 / DSM 3721 / NBRC 107634 / OCM 161 / Z-7303</strain>
    </source>
</reference>
<name>D7E8H8_METEZ</name>
<organism evidence="2 3">
    <name type="scientific">Methanohalobium evestigatum (strain ATCC BAA-1072 / DSM 3721 / NBRC 107634 / OCM 161 / Z-7303)</name>
    <dbReference type="NCBI Taxonomy" id="644295"/>
    <lineage>
        <taxon>Archaea</taxon>
        <taxon>Methanobacteriati</taxon>
        <taxon>Methanobacteriota</taxon>
        <taxon>Stenosarchaea group</taxon>
        <taxon>Methanomicrobia</taxon>
        <taxon>Methanosarcinales</taxon>
        <taxon>Methanosarcinaceae</taxon>
        <taxon>Methanohalobium</taxon>
    </lineage>
</organism>
<feature type="transmembrane region" description="Helical" evidence="1">
    <location>
        <begin position="32"/>
        <end position="52"/>
    </location>
</feature>
<evidence type="ECO:0000313" key="3">
    <source>
        <dbReference type="Proteomes" id="UP000000391"/>
    </source>
</evidence>
<accession>D7E8H8</accession>
<gene>
    <name evidence="2" type="ordered locus">Metev_0614</name>
</gene>
<keyword evidence="1" id="KW-1133">Transmembrane helix</keyword>
<proteinExistence type="predicted"/>
<dbReference type="EMBL" id="CP002069">
    <property type="protein sequence ID" value="ADI73520.1"/>
    <property type="molecule type" value="Genomic_DNA"/>
</dbReference>